<proteinExistence type="predicted"/>
<dbReference type="HOGENOM" id="CLU_2321779_0_0_1"/>
<dbReference type="KEGG" id="sla:SERLADRAFT_453975"/>
<sequence length="99" mass="11297">MFKVPSTGIISVNRQLRSFNISEELPILESSNVLKDSAQERRRENDRTVLPSNGFDMTLHILRVLDARPVSHNMVSVYIEEFSGLTFRLGQTEVSLTFN</sequence>
<dbReference type="Proteomes" id="UP000008064">
    <property type="component" value="Unassembled WGS sequence"/>
</dbReference>
<evidence type="ECO:0000313" key="1">
    <source>
        <dbReference type="EMBL" id="EGO19070.1"/>
    </source>
</evidence>
<dbReference type="GeneID" id="18816969"/>
<organism>
    <name type="scientific">Serpula lacrymans var. lacrymans (strain S7.9)</name>
    <name type="common">Dry rot fungus</name>
    <dbReference type="NCBI Taxonomy" id="578457"/>
    <lineage>
        <taxon>Eukaryota</taxon>
        <taxon>Fungi</taxon>
        <taxon>Dikarya</taxon>
        <taxon>Basidiomycota</taxon>
        <taxon>Agaricomycotina</taxon>
        <taxon>Agaricomycetes</taxon>
        <taxon>Agaricomycetidae</taxon>
        <taxon>Boletales</taxon>
        <taxon>Coniophorineae</taxon>
        <taxon>Serpulaceae</taxon>
        <taxon>Serpula</taxon>
    </lineage>
</organism>
<dbReference type="EMBL" id="GL945445">
    <property type="protein sequence ID" value="EGO19070.1"/>
    <property type="molecule type" value="Genomic_DNA"/>
</dbReference>
<gene>
    <name evidence="1" type="ORF">SERLADRAFT_453975</name>
</gene>
<reference evidence="1" key="1">
    <citation type="submission" date="2011-04" db="EMBL/GenBank/DDBJ databases">
        <title>Evolution of plant cell wall degrading machinery underlies the functional diversity of forest fungi.</title>
        <authorList>
            <consortium name="US DOE Joint Genome Institute (JGI-PGF)"/>
            <person name="Eastwood D.C."/>
            <person name="Floudas D."/>
            <person name="Binder M."/>
            <person name="Majcherczyk A."/>
            <person name="Schneider P."/>
            <person name="Aerts A."/>
            <person name="Asiegbu F.O."/>
            <person name="Baker S.E."/>
            <person name="Barry K."/>
            <person name="Bendiksby M."/>
            <person name="Blumentritt M."/>
            <person name="Coutinho P.M."/>
            <person name="Cullen D."/>
            <person name="Cullen D."/>
            <person name="Gathman A."/>
            <person name="Goodell B."/>
            <person name="Henrissat B."/>
            <person name="Ihrmark K."/>
            <person name="Kauserud H."/>
            <person name="Kohler A."/>
            <person name="LaButti K."/>
            <person name="Lapidus A."/>
            <person name="Lavin J.L."/>
            <person name="Lee Y.-H."/>
            <person name="Lindquist E."/>
            <person name="Lilly W."/>
            <person name="Lucas S."/>
            <person name="Morin E."/>
            <person name="Murat C."/>
            <person name="Oguiza J.A."/>
            <person name="Park J."/>
            <person name="Pisabarro A.G."/>
            <person name="Riley R."/>
            <person name="Rosling A."/>
            <person name="Salamov A."/>
            <person name="Schmidt O."/>
            <person name="Schmutz J."/>
            <person name="Skrede I."/>
            <person name="Stenlid J."/>
            <person name="Wiebenga A."/>
            <person name="Xie X."/>
            <person name="Kues U."/>
            <person name="Hibbett D.S."/>
            <person name="Hoffmeister D."/>
            <person name="Hogberg N."/>
            <person name="Martin F."/>
            <person name="Grigoriev I.V."/>
            <person name="Watkinson S.C."/>
        </authorList>
    </citation>
    <scope>NUCLEOTIDE SEQUENCE</scope>
    <source>
        <strain evidence="1">S7.9</strain>
    </source>
</reference>
<dbReference type="RefSeq" id="XP_007324294.1">
    <property type="nucleotide sequence ID" value="XM_007324232.1"/>
</dbReference>
<name>F8PCX1_SERL9</name>
<accession>F8PCX1</accession>
<dbReference type="AlphaFoldDB" id="F8PCX1"/>
<protein>
    <submittedName>
        <fullName evidence="1">Uncharacterized protein</fullName>
    </submittedName>
</protein>